<dbReference type="SUPFAM" id="SSF52096">
    <property type="entry name" value="ClpP/crotonase"/>
    <property type="match status" value="1"/>
</dbReference>
<dbReference type="PANTHER" id="PTHR33209:SF1">
    <property type="entry name" value="PEPTIDASE S49 DOMAIN-CONTAINING PROTEIN"/>
    <property type="match status" value="1"/>
</dbReference>
<evidence type="ECO:0000313" key="7">
    <source>
        <dbReference type="EMBL" id="KAJ2691164.1"/>
    </source>
</evidence>
<comment type="caution">
    <text evidence="7">The sequence shown here is derived from an EMBL/GenBank/DDBJ whole genome shotgun (WGS) entry which is preliminary data.</text>
</comment>
<evidence type="ECO:0000313" key="8">
    <source>
        <dbReference type="Proteomes" id="UP001151516"/>
    </source>
</evidence>
<gene>
    <name evidence="7" type="ORF">IWW39_000224</name>
</gene>
<protein>
    <recommendedName>
        <fullName evidence="6">Peptidase S49 domain-containing protein</fullName>
    </recommendedName>
</protein>
<dbReference type="InterPro" id="IPR029045">
    <property type="entry name" value="ClpP/crotonase-like_dom_sf"/>
</dbReference>
<sequence>MPTTPGANKGASMLLRAAGLPLRLVKNTALGAAYLRLASLARSRLKTARQLVHPRTSITWRISEGSIVEAGLPSSEGFGLSSLLARVLLRYDNDPPKITMLNALTALEMAANDPRVSLLDVRAVPAAGAGNRPVSLGLGFAQAQELRQAVMLFNYKKARQFPSGGWGSSFTIASFDDQLTYYFASAFTFISMLPTGKVPLSGISWAQLHHKNLLEALGIDMQTGTRMEHNSSGAPFTESEIPEKHRESNLSVRKSLNDTLVSDIANSRSFDIMASFSETYKSTEDPLQFVQSRLRTVMAKLGPYIDAEWAQSIGLITDVSWGFIEDNISVLRQRTDIGAYVKACRQEIERESRDRSIFHPILDKLIQLVRGQAAANKHRLLRAYRSQDRATVGVVYLLGAIERGGENGANLVTKALVDAALDPEVHSVVVRVDSPGGDFVACSAVSGVISMVQSKYGKPVIASYGNTAASGAYSATSSCNMIVASRSTLTGGIGVSSMCPESIQRMADPFKTNSQLPSAFKPESHLHELEGDKLESYKRFTDKSYEWIVGLIALGRRMTEDEVASIAQGQMFTGDQAAKNKLVDNLMGFTQAVEIAAHAGYRARGSSLDCMTCHYHNMEKDSAQRKFTAQVDLPMNDGGGYQVPTKLDPRTLPKVDEVFTEEFTQAVEQGRYLENIDDPTRKYVADITKNIRIKEFSAPATGTNALLSMFAKRVGGELLREAAKSALHQECNSVATSISATQQPRAQVNIMGMK</sequence>
<dbReference type="EMBL" id="JANBTX010000003">
    <property type="protein sequence ID" value="KAJ2691164.1"/>
    <property type="molecule type" value="Genomic_DNA"/>
</dbReference>
<evidence type="ECO:0000256" key="2">
    <source>
        <dbReference type="ARBA" id="ARBA00022670"/>
    </source>
</evidence>
<evidence type="ECO:0000256" key="3">
    <source>
        <dbReference type="ARBA" id="ARBA00022801"/>
    </source>
</evidence>
<evidence type="ECO:0000259" key="6">
    <source>
        <dbReference type="Pfam" id="PF01343"/>
    </source>
</evidence>
<dbReference type="GO" id="GO:0008236">
    <property type="term" value="F:serine-type peptidase activity"/>
    <property type="evidence" value="ECO:0007669"/>
    <property type="project" value="UniProtKB-KW"/>
</dbReference>
<dbReference type="Pfam" id="PF01343">
    <property type="entry name" value="Peptidase_S49"/>
    <property type="match status" value="2"/>
</dbReference>
<dbReference type="InterPro" id="IPR002142">
    <property type="entry name" value="Peptidase_S49"/>
</dbReference>
<name>A0A9W8L5M9_9FUNG</name>
<feature type="domain" description="Peptidase S49" evidence="6">
    <location>
        <begin position="179"/>
        <end position="271"/>
    </location>
</feature>
<proteinExistence type="inferred from homology"/>
<keyword evidence="4" id="KW-0720">Serine protease</keyword>
<evidence type="ECO:0000256" key="5">
    <source>
        <dbReference type="SAM" id="MobiDB-lite"/>
    </source>
</evidence>
<dbReference type="GO" id="GO:0006508">
    <property type="term" value="P:proteolysis"/>
    <property type="evidence" value="ECO:0007669"/>
    <property type="project" value="UniProtKB-KW"/>
</dbReference>
<dbReference type="PANTHER" id="PTHR33209">
    <property type="entry name" value="PROTEASE 4"/>
    <property type="match status" value="1"/>
</dbReference>
<keyword evidence="8" id="KW-1185">Reference proteome</keyword>
<comment type="similarity">
    <text evidence="1">Belongs to the peptidase S49 family.</text>
</comment>
<dbReference type="CDD" id="cd07023">
    <property type="entry name" value="S49_Sppa_N_C"/>
    <property type="match status" value="1"/>
</dbReference>
<dbReference type="OrthoDB" id="45421at2759"/>
<evidence type="ECO:0000256" key="1">
    <source>
        <dbReference type="ARBA" id="ARBA00008683"/>
    </source>
</evidence>
<evidence type="ECO:0000256" key="4">
    <source>
        <dbReference type="ARBA" id="ARBA00022825"/>
    </source>
</evidence>
<feature type="domain" description="Peptidase S49" evidence="6">
    <location>
        <begin position="455"/>
        <end position="597"/>
    </location>
</feature>
<reference evidence="7" key="1">
    <citation type="submission" date="2022-07" db="EMBL/GenBank/DDBJ databases">
        <title>Phylogenomic reconstructions and comparative analyses of Kickxellomycotina fungi.</title>
        <authorList>
            <person name="Reynolds N.K."/>
            <person name="Stajich J.E."/>
            <person name="Barry K."/>
            <person name="Grigoriev I.V."/>
            <person name="Crous P."/>
            <person name="Smith M.E."/>
        </authorList>
    </citation>
    <scope>NUCLEOTIDE SEQUENCE</scope>
    <source>
        <strain evidence="7">CBS 109367</strain>
    </source>
</reference>
<accession>A0A9W8L5M9</accession>
<dbReference type="InterPro" id="IPR047272">
    <property type="entry name" value="S49_SppA_C"/>
</dbReference>
<dbReference type="AlphaFoldDB" id="A0A9W8L5M9"/>
<feature type="region of interest" description="Disordered" evidence="5">
    <location>
        <begin position="227"/>
        <end position="248"/>
    </location>
</feature>
<keyword evidence="2" id="KW-0645">Protease</keyword>
<dbReference type="Proteomes" id="UP001151516">
    <property type="component" value="Unassembled WGS sequence"/>
</dbReference>
<dbReference type="Gene3D" id="3.90.226.10">
    <property type="entry name" value="2-enoyl-CoA Hydratase, Chain A, domain 1"/>
    <property type="match status" value="3"/>
</dbReference>
<keyword evidence="3" id="KW-0378">Hydrolase</keyword>
<organism evidence="7 8">
    <name type="scientific">Coemansia spiralis</name>
    <dbReference type="NCBI Taxonomy" id="417178"/>
    <lineage>
        <taxon>Eukaryota</taxon>
        <taxon>Fungi</taxon>
        <taxon>Fungi incertae sedis</taxon>
        <taxon>Zoopagomycota</taxon>
        <taxon>Kickxellomycotina</taxon>
        <taxon>Kickxellomycetes</taxon>
        <taxon>Kickxellales</taxon>
        <taxon>Kickxellaceae</taxon>
        <taxon>Coemansia</taxon>
    </lineage>
</organism>